<dbReference type="AlphaFoldDB" id="A0A5B7HKV2"/>
<dbReference type="Gene3D" id="1.10.340.70">
    <property type="match status" value="1"/>
</dbReference>
<protein>
    <recommendedName>
        <fullName evidence="1">Integrase zinc-binding domain-containing protein</fullName>
    </recommendedName>
</protein>
<dbReference type="InterPro" id="IPR041588">
    <property type="entry name" value="Integrase_H2C2"/>
</dbReference>
<evidence type="ECO:0000259" key="1">
    <source>
        <dbReference type="Pfam" id="PF17921"/>
    </source>
</evidence>
<proteinExistence type="predicted"/>
<keyword evidence="3" id="KW-1185">Reference proteome</keyword>
<dbReference type="OrthoDB" id="10032537at2759"/>
<organism evidence="2 3">
    <name type="scientific">Portunus trituberculatus</name>
    <name type="common">Swimming crab</name>
    <name type="synonym">Neptunus trituberculatus</name>
    <dbReference type="NCBI Taxonomy" id="210409"/>
    <lineage>
        <taxon>Eukaryota</taxon>
        <taxon>Metazoa</taxon>
        <taxon>Ecdysozoa</taxon>
        <taxon>Arthropoda</taxon>
        <taxon>Crustacea</taxon>
        <taxon>Multicrustacea</taxon>
        <taxon>Malacostraca</taxon>
        <taxon>Eumalacostraca</taxon>
        <taxon>Eucarida</taxon>
        <taxon>Decapoda</taxon>
        <taxon>Pleocyemata</taxon>
        <taxon>Brachyura</taxon>
        <taxon>Eubrachyura</taxon>
        <taxon>Portunoidea</taxon>
        <taxon>Portunidae</taxon>
        <taxon>Portuninae</taxon>
        <taxon>Portunus</taxon>
    </lineage>
</organism>
<comment type="caution">
    <text evidence="2">The sequence shown here is derived from an EMBL/GenBank/DDBJ whole genome shotgun (WGS) entry which is preliminary data.</text>
</comment>
<dbReference type="EMBL" id="VSRR010029066">
    <property type="protein sequence ID" value="MPC69224.1"/>
    <property type="molecule type" value="Genomic_DNA"/>
</dbReference>
<gene>
    <name evidence="2" type="ORF">E2C01_063442</name>
</gene>
<name>A0A5B7HKV2_PORTR</name>
<dbReference type="Proteomes" id="UP000324222">
    <property type="component" value="Unassembled WGS sequence"/>
</dbReference>
<evidence type="ECO:0000313" key="2">
    <source>
        <dbReference type="EMBL" id="MPC69224.1"/>
    </source>
</evidence>
<dbReference type="InterPro" id="IPR052160">
    <property type="entry name" value="Gypsy_RT_Integrase-like"/>
</dbReference>
<dbReference type="Pfam" id="PF17921">
    <property type="entry name" value="Integrase_H2C2"/>
    <property type="match status" value="1"/>
</dbReference>
<accession>A0A5B7HKV2</accession>
<sequence>MLYFKAKEGKKKVVRWFDDLAEIFKLYHVSPVGGHSGWNATSGKISRVYTWKAMVEDIQKLTATCSQCQRYSRIKTVAQEMKPIKVKEPLELIGVDMIDYIVNSEYDNSLGPPWYSGTMRASGSEGSPSARVRILSMVRM</sequence>
<dbReference type="PANTHER" id="PTHR47266">
    <property type="entry name" value="ENDONUCLEASE-RELATED"/>
    <property type="match status" value="1"/>
</dbReference>
<reference evidence="2 3" key="1">
    <citation type="submission" date="2019-05" db="EMBL/GenBank/DDBJ databases">
        <title>Another draft genome of Portunus trituberculatus and its Hox gene families provides insights of decapod evolution.</title>
        <authorList>
            <person name="Jeong J.-H."/>
            <person name="Song I."/>
            <person name="Kim S."/>
            <person name="Choi T."/>
            <person name="Kim D."/>
            <person name="Ryu S."/>
            <person name="Kim W."/>
        </authorList>
    </citation>
    <scope>NUCLEOTIDE SEQUENCE [LARGE SCALE GENOMIC DNA]</scope>
    <source>
        <tissue evidence="2">Muscle</tissue>
    </source>
</reference>
<evidence type="ECO:0000313" key="3">
    <source>
        <dbReference type="Proteomes" id="UP000324222"/>
    </source>
</evidence>
<feature type="domain" description="Integrase zinc-binding" evidence="1">
    <location>
        <begin position="22"/>
        <end position="71"/>
    </location>
</feature>